<dbReference type="CDD" id="cd07247">
    <property type="entry name" value="SgaA_N_like"/>
    <property type="match status" value="2"/>
</dbReference>
<dbReference type="Pfam" id="PF00903">
    <property type="entry name" value="Glyoxalase"/>
    <property type="match status" value="1"/>
</dbReference>
<dbReference type="PROSITE" id="PS51819">
    <property type="entry name" value="VOC"/>
    <property type="match status" value="2"/>
</dbReference>
<protein>
    <recommendedName>
        <fullName evidence="1">VOC domain-containing protein</fullName>
    </recommendedName>
</protein>
<accession>A0A4Y4DQW2</accession>
<dbReference type="Gene3D" id="3.10.180.10">
    <property type="entry name" value="2,3-Dihydroxybiphenyl 1,2-Dioxygenase, domain 1"/>
    <property type="match status" value="2"/>
</dbReference>
<comment type="caution">
    <text evidence="2">The sequence shown here is derived from an EMBL/GenBank/DDBJ whole genome shotgun (WGS) entry which is preliminary data.</text>
</comment>
<proteinExistence type="predicted"/>
<gene>
    <name evidence="2" type="ORF">AUR04nite_04130</name>
</gene>
<sequence>MPGFEPPAAEPCWVDLLTSDVERAIEFYGALFGWEPSEKSRNSAVVEMRLDGKPVTGLLHNDQVHQLADVWTTYLNVADIHAAVFSVQMHGGVVYLEPTVTEHDGTVAVVGDPSGVGVGLWQSIHPILTTATGRPGTRIWNELHTTSFAAATRFYRAALAWELYPISDTDQFRYQSFRQGADAKAGIFDISGQNDPEPGWRTYFAVANADATVELAVKLGAQIVRAASDSPFGRMAVIKDPTGAEFSIMQTLPRS</sequence>
<evidence type="ECO:0000313" key="3">
    <source>
        <dbReference type="Proteomes" id="UP000316612"/>
    </source>
</evidence>
<name>A0A4Y4DQW2_GLUUR</name>
<feature type="domain" description="VOC" evidence="1">
    <location>
        <begin position="137"/>
        <end position="251"/>
    </location>
</feature>
<dbReference type="Pfam" id="PF18029">
    <property type="entry name" value="Glyoxalase_6"/>
    <property type="match status" value="1"/>
</dbReference>
<organism evidence="2 3">
    <name type="scientific">Glutamicibacter uratoxydans</name>
    <name type="common">Arthrobacter uratoxydans</name>
    <dbReference type="NCBI Taxonomy" id="43667"/>
    <lineage>
        <taxon>Bacteria</taxon>
        <taxon>Bacillati</taxon>
        <taxon>Actinomycetota</taxon>
        <taxon>Actinomycetes</taxon>
        <taxon>Micrococcales</taxon>
        <taxon>Micrococcaceae</taxon>
        <taxon>Glutamicibacter</taxon>
    </lineage>
</organism>
<reference evidence="2 3" key="1">
    <citation type="submission" date="2019-06" db="EMBL/GenBank/DDBJ databases">
        <title>Whole genome shotgun sequence of Glutamicibacter uratoxydans NBRC 15515.</title>
        <authorList>
            <person name="Hosoyama A."/>
            <person name="Uohara A."/>
            <person name="Ohji S."/>
            <person name="Ichikawa N."/>
        </authorList>
    </citation>
    <scope>NUCLEOTIDE SEQUENCE [LARGE SCALE GENOMIC DNA]</scope>
    <source>
        <strain evidence="2 3">NBRC 15515</strain>
    </source>
</reference>
<dbReference type="InterPro" id="IPR029068">
    <property type="entry name" value="Glyas_Bleomycin-R_OHBP_Dase"/>
</dbReference>
<keyword evidence="3" id="KW-1185">Reference proteome</keyword>
<dbReference type="EMBL" id="BJNY01000002">
    <property type="protein sequence ID" value="GED04881.1"/>
    <property type="molecule type" value="Genomic_DNA"/>
</dbReference>
<dbReference type="InterPro" id="IPR052164">
    <property type="entry name" value="Anthracycline_SecMetBiosynth"/>
</dbReference>
<dbReference type="Proteomes" id="UP000316612">
    <property type="component" value="Unassembled WGS sequence"/>
</dbReference>
<feature type="domain" description="VOC" evidence="1">
    <location>
        <begin position="10"/>
        <end position="123"/>
    </location>
</feature>
<dbReference type="PANTHER" id="PTHR33993:SF14">
    <property type="entry name" value="GB|AAF24581.1"/>
    <property type="match status" value="1"/>
</dbReference>
<dbReference type="InterPro" id="IPR037523">
    <property type="entry name" value="VOC_core"/>
</dbReference>
<dbReference type="AlphaFoldDB" id="A0A4Y4DQW2"/>
<dbReference type="SUPFAM" id="SSF54593">
    <property type="entry name" value="Glyoxalase/Bleomycin resistance protein/Dihydroxybiphenyl dioxygenase"/>
    <property type="match status" value="2"/>
</dbReference>
<evidence type="ECO:0000259" key="1">
    <source>
        <dbReference type="PROSITE" id="PS51819"/>
    </source>
</evidence>
<dbReference type="InterPro" id="IPR004360">
    <property type="entry name" value="Glyas_Fos-R_dOase_dom"/>
</dbReference>
<dbReference type="InterPro" id="IPR041581">
    <property type="entry name" value="Glyoxalase_6"/>
</dbReference>
<dbReference type="PANTHER" id="PTHR33993">
    <property type="entry name" value="GLYOXALASE-RELATED"/>
    <property type="match status" value="1"/>
</dbReference>
<evidence type="ECO:0000313" key="2">
    <source>
        <dbReference type="EMBL" id="GED04881.1"/>
    </source>
</evidence>